<keyword evidence="1" id="KW-0560">Oxidoreductase</keyword>
<dbReference type="InterPro" id="IPR013328">
    <property type="entry name" value="6PGD_dom2"/>
</dbReference>
<dbReference type="InterPro" id="IPR013131">
    <property type="entry name" value="Mannitol_DH_N"/>
</dbReference>
<dbReference type="GO" id="GO:0008926">
    <property type="term" value="F:mannitol-1-phosphate 5-dehydrogenase activity"/>
    <property type="evidence" value="ECO:0007669"/>
    <property type="project" value="UniProtKB-EC"/>
</dbReference>
<accession>A0A9D1NQK3</accession>
<evidence type="ECO:0000313" key="5">
    <source>
        <dbReference type="EMBL" id="HIV10967.1"/>
    </source>
</evidence>
<dbReference type="Pfam" id="PF08125">
    <property type="entry name" value="Mannitol_dh_C"/>
    <property type="match status" value="1"/>
</dbReference>
<dbReference type="Gene3D" id="3.40.50.720">
    <property type="entry name" value="NAD(P)-binding Rossmann-like Domain"/>
    <property type="match status" value="1"/>
</dbReference>
<comment type="caution">
    <text evidence="5">The sequence shown here is derived from an EMBL/GenBank/DDBJ whole genome shotgun (WGS) entry which is preliminary data.</text>
</comment>
<dbReference type="Proteomes" id="UP000823960">
    <property type="component" value="Unassembled WGS sequence"/>
</dbReference>
<sequence length="532" mass="58317">MKLRLTELKKDWGDIALPRFNIGAARENTRVNPTWLHLGAGNIFRGFICSLSQRLLDSGECSTGIIAADTFDYEIIDRIFTANDNLTLNVSLLADGSVKSELLASVCEALKADCQDSVSMERFYQIASSDSLQMISFTITEKGYAVAGSDGGLLPVVKEDIENGPFKTKHAMSFAAGLLLKRYLAGSQPVALCSMDNCSKNGEKLKAAVMTIASGWLEKGYVDSGFIEYISDESRVSFPWSMIDKITPRPSEKVERLLLDMGLEDISPIVTSKNTYIAPFVNAEEPQYLVIEDSFPNGRPPLELAGVYMTDRETVNKTERMKVTTCLNPLHTALAVYGCMLGYTLICEEMKDSELRLLVERLGYKEGLLVVTDPGILSPREFIDEVVTKRLPNPFMPDSPQRIATDTSQKVGIRFGETIKSYAAMGRADSLTAIPLAIAGWLRYLLGVDDSGKPMEISPDPLKDELTSQLSGIELGSPESYKGQLLPILKNASIFGSDLVEIGMSSLIERMFVGMLSGAGAVRATLRKYLNG</sequence>
<organism evidence="5 6">
    <name type="scientific">Candidatus Faeciplasma avium</name>
    <dbReference type="NCBI Taxonomy" id="2840798"/>
    <lineage>
        <taxon>Bacteria</taxon>
        <taxon>Bacillati</taxon>
        <taxon>Bacillota</taxon>
        <taxon>Clostridia</taxon>
        <taxon>Eubacteriales</taxon>
        <taxon>Oscillospiraceae</taxon>
        <taxon>Oscillospiraceae incertae sedis</taxon>
        <taxon>Candidatus Faeciplasma</taxon>
    </lineage>
</organism>
<dbReference type="Gene3D" id="1.10.1040.10">
    <property type="entry name" value="N-(1-d-carboxylethyl)-l-norvaline Dehydrogenase, domain 2"/>
    <property type="match status" value="1"/>
</dbReference>
<evidence type="ECO:0000256" key="2">
    <source>
        <dbReference type="ARBA" id="ARBA00048615"/>
    </source>
</evidence>
<dbReference type="InterPro" id="IPR036291">
    <property type="entry name" value="NAD(P)-bd_dom_sf"/>
</dbReference>
<protein>
    <submittedName>
        <fullName evidence="5">Mannitol dehydrogenase family protein</fullName>
    </submittedName>
</protein>
<feature type="domain" description="Mannitol dehydrogenase N-terminal" evidence="3">
    <location>
        <begin position="36"/>
        <end position="303"/>
    </location>
</feature>
<reference evidence="5" key="2">
    <citation type="journal article" date="2021" name="PeerJ">
        <title>Extensive microbial diversity within the chicken gut microbiome revealed by metagenomics and culture.</title>
        <authorList>
            <person name="Gilroy R."/>
            <person name="Ravi A."/>
            <person name="Getino M."/>
            <person name="Pursley I."/>
            <person name="Horton D.L."/>
            <person name="Alikhan N.F."/>
            <person name="Baker D."/>
            <person name="Gharbi K."/>
            <person name="Hall N."/>
            <person name="Watson M."/>
            <person name="Adriaenssens E.M."/>
            <person name="Foster-Nyarko E."/>
            <person name="Jarju S."/>
            <person name="Secka A."/>
            <person name="Antonio M."/>
            <person name="Oren A."/>
            <person name="Chaudhuri R.R."/>
            <person name="La Ragione R."/>
            <person name="Hildebrand F."/>
            <person name="Pallen M.J."/>
        </authorList>
    </citation>
    <scope>NUCLEOTIDE SEQUENCE</scope>
    <source>
        <strain evidence="5">1370</strain>
    </source>
</reference>
<dbReference type="SUPFAM" id="SSF51735">
    <property type="entry name" value="NAD(P)-binding Rossmann-fold domains"/>
    <property type="match status" value="1"/>
</dbReference>
<evidence type="ECO:0000259" key="3">
    <source>
        <dbReference type="Pfam" id="PF01232"/>
    </source>
</evidence>
<comment type="catalytic activity">
    <reaction evidence="2">
        <text>D-mannitol 1-phosphate + NAD(+) = beta-D-fructose 6-phosphate + NADH + H(+)</text>
        <dbReference type="Rhea" id="RHEA:19661"/>
        <dbReference type="ChEBI" id="CHEBI:15378"/>
        <dbReference type="ChEBI" id="CHEBI:57540"/>
        <dbReference type="ChEBI" id="CHEBI:57634"/>
        <dbReference type="ChEBI" id="CHEBI:57945"/>
        <dbReference type="ChEBI" id="CHEBI:61381"/>
        <dbReference type="EC" id="1.1.1.17"/>
    </reaction>
</comment>
<dbReference type="Pfam" id="PF01232">
    <property type="entry name" value="Mannitol_dh"/>
    <property type="match status" value="1"/>
</dbReference>
<evidence type="ECO:0000259" key="4">
    <source>
        <dbReference type="Pfam" id="PF08125"/>
    </source>
</evidence>
<proteinExistence type="predicted"/>
<dbReference type="SUPFAM" id="SSF48179">
    <property type="entry name" value="6-phosphogluconate dehydrogenase C-terminal domain-like"/>
    <property type="match status" value="1"/>
</dbReference>
<name>A0A9D1NQK3_9FIRM</name>
<dbReference type="PANTHER" id="PTHR43362">
    <property type="entry name" value="MANNITOL DEHYDROGENASE DSF1-RELATED"/>
    <property type="match status" value="1"/>
</dbReference>
<feature type="domain" description="Mannitol dehydrogenase C-terminal" evidence="4">
    <location>
        <begin position="317"/>
        <end position="469"/>
    </location>
</feature>
<dbReference type="EMBL" id="DVOL01000063">
    <property type="protein sequence ID" value="HIV10967.1"/>
    <property type="molecule type" value="Genomic_DNA"/>
</dbReference>
<evidence type="ECO:0000313" key="6">
    <source>
        <dbReference type="Proteomes" id="UP000823960"/>
    </source>
</evidence>
<dbReference type="PANTHER" id="PTHR43362:SF1">
    <property type="entry name" value="MANNITOL DEHYDROGENASE 2-RELATED"/>
    <property type="match status" value="1"/>
</dbReference>
<dbReference type="InterPro" id="IPR013118">
    <property type="entry name" value="Mannitol_DH_C"/>
</dbReference>
<evidence type="ECO:0000256" key="1">
    <source>
        <dbReference type="ARBA" id="ARBA00023002"/>
    </source>
</evidence>
<dbReference type="InterPro" id="IPR050988">
    <property type="entry name" value="Mannitol_DH/Oxidoreductase"/>
</dbReference>
<dbReference type="InterPro" id="IPR008927">
    <property type="entry name" value="6-PGluconate_DH-like_C_sf"/>
</dbReference>
<gene>
    <name evidence="5" type="ORF">IAD28_04675</name>
</gene>
<reference evidence="5" key="1">
    <citation type="submission" date="2020-10" db="EMBL/GenBank/DDBJ databases">
        <authorList>
            <person name="Gilroy R."/>
        </authorList>
    </citation>
    <scope>NUCLEOTIDE SEQUENCE</scope>
    <source>
        <strain evidence="5">1370</strain>
    </source>
</reference>
<dbReference type="AlphaFoldDB" id="A0A9D1NQK3"/>